<keyword evidence="2" id="KW-1185">Reference proteome</keyword>
<name>A0ABQ9Y6N5_9EUKA</name>
<dbReference type="Proteomes" id="UP001281761">
    <property type="component" value="Unassembled WGS sequence"/>
</dbReference>
<accession>A0ABQ9Y6N5</accession>
<evidence type="ECO:0000313" key="1">
    <source>
        <dbReference type="EMBL" id="KAK2959319.1"/>
    </source>
</evidence>
<reference evidence="1 2" key="1">
    <citation type="journal article" date="2022" name="bioRxiv">
        <title>Genomics of Preaxostyla Flagellates Illuminates Evolutionary Transitions and the Path Towards Mitochondrial Loss.</title>
        <authorList>
            <person name="Novak L.V.F."/>
            <person name="Treitli S.C."/>
            <person name="Pyrih J."/>
            <person name="Halakuc P."/>
            <person name="Pipaliya S.V."/>
            <person name="Vacek V."/>
            <person name="Brzon O."/>
            <person name="Soukal P."/>
            <person name="Eme L."/>
            <person name="Dacks J.B."/>
            <person name="Karnkowska A."/>
            <person name="Elias M."/>
            <person name="Hampl V."/>
        </authorList>
    </citation>
    <scope>NUCLEOTIDE SEQUENCE [LARGE SCALE GENOMIC DNA]</scope>
    <source>
        <strain evidence="1">NAU3</strain>
        <tissue evidence="1">Gut</tissue>
    </source>
</reference>
<gene>
    <name evidence="1" type="ORF">BLNAU_5628</name>
</gene>
<proteinExistence type="predicted"/>
<dbReference type="EMBL" id="JARBJD010000030">
    <property type="protein sequence ID" value="KAK2959319.1"/>
    <property type="molecule type" value="Genomic_DNA"/>
</dbReference>
<protein>
    <submittedName>
        <fullName evidence="1">Uncharacterized protein</fullName>
    </submittedName>
</protein>
<organism evidence="1 2">
    <name type="scientific">Blattamonas nauphoetae</name>
    <dbReference type="NCBI Taxonomy" id="2049346"/>
    <lineage>
        <taxon>Eukaryota</taxon>
        <taxon>Metamonada</taxon>
        <taxon>Preaxostyla</taxon>
        <taxon>Oxymonadida</taxon>
        <taxon>Blattamonas</taxon>
    </lineage>
</organism>
<sequence>MKLKRFFASQCLHSPGFSKRSKTLLSEPGLNAVTPHAKNIRRAVDDLLEASVGACARGCHILKGPQ</sequence>
<comment type="caution">
    <text evidence="1">The sequence shown here is derived from an EMBL/GenBank/DDBJ whole genome shotgun (WGS) entry which is preliminary data.</text>
</comment>
<evidence type="ECO:0000313" key="2">
    <source>
        <dbReference type="Proteomes" id="UP001281761"/>
    </source>
</evidence>